<evidence type="ECO:0000256" key="4">
    <source>
        <dbReference type="ARBA" id="ARBA00022989"/>
    </source>
</evidence>
<comment type="subcellular location">
    <subcellularLocation>
        <location evidence="1">Membrane</location>
        <topology evidence="1">Multi-pass membrane protein</topology>
    </subcellularLocation>
</comment>
<dbReference type="PANTHER" id="PTHR38459:SF1">
    <property type="entry name" value="PROPHAGE BACTOPRENOL-LINKED GLUCOSE TRANSLOCASE HOMOLOG"/>
    <property type="match status" value="1"/>
</dbReference>
<feature type="transmembrane region" description="Helical" evidence="6">
    <location>
        <begin position="7"/>
        <end position="28"/>
    </location>
</feature>
<accession>A0A162BHN0</accession>
<evidence type="ECO:0000256" key="1">
    <source>
        <dbReference type="ARBA" id="ARBA00004141"/>
    </source>
</evidence>
<sequence length="126" mass="14168">MQPLKYIFAGIANTVIGYGVFLILVTLFNMNPAYANAIGYGVALIAAFLFNKTFVFSQSTTDRSTIPKFVLAFAISFTLNQLVLMIVYRWIGVHAEVAQIFAMASYTIAFYLLNKEFVFNKPRTEL</sequence>
<keyword evidence="4 6" id="KW-1133">Transmembrane helix</keyword>
<feature type="transmembrane region" description="Helical" evidence="6">
    <location>
        <begin position="69"/>
        <end position="91"/>
    </location>
</feature>
<name>A0A162BHN0_PSEFL</name>
<dbReference type="OrthoDB" id="9801620at2"/>
<dbReference type="Proteomes" id="UP000076489">
    <property type="component" value="Unassembled WGS sequence"/>
</dbReference>
<feature type="transmembrane region" description="Helical" evidence="6">
    <location>
        <begin position="34"/>
        <end position="57"/>
    </location>
</feature>
<dbReference type="InterPro" id="IPR007267">
    <property type="entry name" value="GtrA_DPMS_TM"/>
</dbReference>
<gene>
    <name evidence="8" type="ORF">A1D17_06350</name>
</gene>
<dbReference type="GO" id="GO:0000271">
    <property type="term" value="P:polysaccharide biosynthetic process"/>
    <property type="evidence" value="ECO:0007669"/>
    <property type="project" value="InterPro"/>
</dbReference>
<evidence type="ECO:0000313" key="8">
    <source>
        <dbReference type="EMBL" id="KZN15803.1"/>
    </source>
</evidence>
<comment type="similarity">
    <text evidence="2">Belongs to the GtrA family.</text>
</comment>
<proteinExistence type="inferred from homology"/>
<dbReference type="GO" id="GO:0005886">
    <property type="term" value="C:plasma membrane"/>
    <property type="evidence" value="ECO:0007669"/>
    <property type="project" value="TreeGrafter"/>
</dbReference>
<evidence type="ECO:0000313" key="9">
    <source>
        <dbReference type="Proteomes" id="UP000076489"/>
    </source>
</evidence>
<evidence type="ECO:0000256" key="3">
    <source>
        <dbReference type="ARBA" id="ARBA00022692"/>
    </source>
</evidence>
<reference evidence="8 9" key="2">
    <citation type="journal article" date="2018" name="Nature">
        <title>Mutant phenotypes for thousands of bacterial genes of unknown function.</title>
        <authorList>
            <person name="Price M.N."/>
            <person name="Wetmore K.M."/>
            <person name="Waters R.J."/>
            <person name="Callaghan M."/>
            <person name="Ray J."/>
            <person name="Liu H."/>
            <person name="Kuehl J.V."/>
            <person name="Melnyk R.A."/>
            <person name="Lamson J.S."/>
            <person name="Suh Y."/>
            <person name="Carlson H.K."/>
            <person name="Esquivel Z."/>
            <person name="Sadeeshkumar H."/>
            <person name="Chakraborty R."/>
            <person name="Zane G.M."/>
            <person name="Rubin B.E."/>
            <person name="Wall J.D."/>
            <person name="Visel A."/>
            <person name="Bristow J."/>
            <person name="Blow M.J."/>
            <person name="Arkin A.P."/>
            <person name="Deutschbauer A.M."/>
        </authorList>
    </citation>
    <scope>NUCLEOTIDE SEQUENCE [LARGE SCALE GENOMIC DNA]</scope>
    <source>
        <strain evidence="8 9">FW300-N1B4</strain>
    </source>
</reference>
<evidence type="ECO:0000256" key="6">
    <source>
        <dbReference type="SAM" id="Phobius"/>
    </source>
</evidence>
<dbReference type="Pfam" id="PF04138">
    <property type="entry name" value="GtrA_DPMS_TM"/>
    <property type="match status" value="1"/>
</dbReference>
<evidence type="ECO:0000256" key="2">
    <source>
        <dbReference type="ARBA" id="ARBA00009399"/>
    </source>
</evidence>
<evidence type="ECO:0000259" key="7">
    <source>
        <dbReference type="Pfam" id="PF04138"/>
    </source>
</evidence>
<reference evidence="9" key="1">
    <citation type="submission" date="2016-03" db="EMBL/GenBank/DDBJ databases">
        <authorList>
            <person name="Ray J."/>
            <person name="Price M."/>
            <person name="Deutschbauer A."/>
        </authorList>
    </citation>
    <scope>NUCLEOTIDE SEQUENCE [LARGE SCALE GENOMIC DNA]</scope>
    <source>
        <strain evidence="9">FW300-N1B4</strain>
    </source>
</reference>
<dbReference type="InterPro" id="IPR051401">
    <property type="entry name" value="GtrA_CellWall_Glycosyl"/>
</dbReference>
<organism evidence="8 9">
    <name type="scientific">Pseudomonas fluorescens</name>
    <dbReference type="NCBI Taxonomy" id="294"/>
    <lineage>
        <taxon>Bacteria</taxon>
        <taxon>Pseudomonadati</taxon>
        <taxon>Pseudomonadota</taxon>
        <taxon>Gammaproteobacteria</taxon>
        <taxon>Pseudomonadales</taxon>
        <taxon>Pseudomonadaceae</taxon>
        <taxon>Pseudomonas</taxon>
    </lineage>
</organism>
<comment type="caution">
    <text evidence="8">The sequence shown here is derived from an EMBL/GenBank/DDBJ whole genome shotgun (WGS) entry which is preliminary data.</text>
</comment>
<protein>
    <recommendedName>
        <fullName evidence="7">GtrA/DPMS transmembrane domain-containing protein</fullName>
    </recommendedName>
</protein>
<feature type="domain" description="GtrA/DPMS transmembrane" evidence="7">
    <location>
        <begin position="5"/>
        <end position="119"/>
    </location>
</feature>
<feature type="transmembrane region" description="Helical" evidence="6">
    <location>
        <begin position="97"/>
        <end position="113"/>
    </location>
</feature>
<dbReference type="PANTHER" id="PTHR38459">
    <property type="entry name" value="PROPHAGE BACTOPRENOL-LINKED GLUCOSE TRANSLOCASE HOMOLOG"/>
    <property type="match status" value="1"/>
</dbReference>
<dbReference type="AlphaFoldDB" id="A0A162BHN0"/>
<evidence type="ECO:0000256" key="5">
    <source>
        <dbReference type="ARBA" id="ARBA00023136"/>
    </source>
</evidence>
<keyword evidence="5 6" id="KW-0472">Membrane</keyword>
<keyword evidence="3 6" id="KW-0812">Transmembrane</keyword>
<dbReference type="RefSeq" id="WP_063341118.1">
    <property type="nucleotide sequence ID" value="NZ_LUKJ01000003.1"/>
</dbReference>
<dbReference type="EMBL" id="LUKJ01000003">
    <property type="protein sequence ID" value="KZN15803.1"/>
    <property type="molecule type" value="Genomic_DNA"/>
</dbReference>